<dbReference type="PANTHER" id="PTHR22916">
    <property type="entry name" value="GLYCOSYLTRANSFERASE"/>
    <property type="match status" value="1"/>
</dbReference>
<proteinExistence type="predicted"/>
<reference evidence="2" key="1">
    <citation type="submission" date="2019-05" db="EMBL/GenBank/DDBJ databases">
        <title>Whole genome sequencing of Pseudanabaena catenata USMAC16.</title>
        <authorList>
            <person name="Khan Z."/>
            <person name="Omar W.M."/>
            <person name="Convey P."/>
            <person name="Merican F."/>
            <person name="Najimudin N."/>
        </authorList>
    </citation>
    <scope>NUCLEOTIDE SEQUENCE</scope>
    <source>
        <strain evidence="2">USMAC16</strain>
    </source>
</reference>
<dbReference type="InterPro" id="IPR001173">
    <property type="entry name" value="Glyco_trans_2-like"/>
</dbReference>
<gene>
    <name evidence="2" type="ORF">FEV09_00625</name>
</gene>
<keyword evidence="3" id="KW-1185">Reference proteome</keyword>
<dbReference type="PANTHER" id="PTHR22916:SF3">
    <property type="entry name" value="UDP-GLCNAC:BETAGAL BETA-1,3-N-ACETYLGLUCOSAMINYLTRANSFERASE-LIKE PROTEIN 1"/>
    <property type="match status" value="1"/>
</dbReference>
<comment type="caution">
    <text evidence="2">The sequence shown here is derived from an EMBL/GenBank/DDBJ whole genome shotgun (WGS) entry which is preliminary data.</text>
</comment>
<feature type="domain" description="Glycosyltransferase 2-like" evidence="1">
    <location>
        <begin position="7"/>
        <end position="127"/>
    </location>
</feature>
<name>A0A9X4M7F7_9CYAN</name>
<dbReference type="SUPFAM" id="SSF53448">
    <property type="entry name" value="Nucleotide-diphospho-sugar transferases"/>
    <property type="match status" value="1"/>
</dbReference>
<dbReference type="EMBL" id="VBTY01000003">
    <property type="protein sequence ID" value="MDG3493055.1"/>
    <property type="molecule type" value="Genomic_DNA"/>
</dbReference>
<dbReference type="AlphaFoldDB" id="A0A9X4M7F7"/>
<dbReference type="Pfam" id="PF00535">
    <property type="entry name" value="Glycos_transf_2"/>
    <property type="match status" value="1"/>
</dbReference>
<sequence length="319" mass="36136">MGDLAVSIVMPAYNAASFISQTVESVLNQSFVDFELLIIDDGSTDNTLEIAYQYANSDRRIRVFSQVNRGVSATRNHGIQLAKGKFIAFLDADDLWLPAKLTAHMEHFAANPNLAVSFARVEFMSWEGQPTGQISTSRLLNLKPEDFLYENPTTTMSNPIAKAEVFAQVGGFAEDMSYSEDLEWLFRVMCHQRKDQDNGKVVWQIEGIDRVLIYYRASPSGLSASLSRMESGWDLLIDKARLQAPALVNRHYSLARAVHLRYLARRAFRLGLPSPVGLDFINRAIASDWRIFLREPHRTFLTLLAIYWRHLGSLLKAVY</sequence>
<keyword evidence="2" id="KW-0808">Transferase</keyword>
<organism evidence="2 3">
    <name type="scientific">Pseudanabaena catenata USMAC16</name>
    <dbReference type="NCBI Taxonomy" id="1855837"/>
    <lineage>
        <taxon>Bacteria</taxon>
        <taxon>Bacillati</taxon>
        <taxon>Cyanobacteriota</taxon>
        <taxon>Cyanophyceae</taxon>
        <taxon>Pseudanabaenales</taxon>
        <taxon>Pseudanabaenaceae</taxon>
        <taxon>Pseudanabaena</taxon>
    </lineage>
</organism>
<keyword evidence="2" id="KW-0328">Glycosyltransferase</keyword>
<dbReference type="Proteomes" id="UP001152872">
    <property type="component" value="Unassembled WGS sequence"/>
</dbReference>
<evidence type="ECO:0000313" key="2">
    <source>
        <dbReference type="EMBL" id="MDG3493055.1"/>
    </source>
</evidence>
<dbReference type="Gene3D" id="3.90.550.10">
    <property type="entry name" value="Spore Coat Polysaccharide Biosynthesis Protein SpsA, Chain A"/>
    <property type="match status" value="1"/>
</dbReference>
<dbReference type="EC" id="2.4.-.-" evidence="2"/>
<dbReference type="RefSeq" id="WP_009625083.1">
    <property type="nucleotide sequence ID" value="NZ_VBTY01000003.1"/>
</dbReference>
<evidence type="ECO:0000259" key="1">
    <source>
        <dbReference type="Pfam" id="PF00535"/>
    </source>
</evidence>
<evidence type="ECO:0000313" key="3">
    <source>
        <dbReference type="Proteomes" id="UP001152872"/>
    </source>
</evidence>
<dbReference type="GO" id="GO:0016758">
    <property type="term" value="F:hexosyltransferase activity"/>
    <property type="evidence" value="ECO:0007669"/>
    <property type="project" value="UniProtKB-ARBA"/>
</dbReference>
<accession>A0A9X4M7F7</accession>
<dbReference type="InterPro" id="IPR029044">
    <property type="entry name" value="Nucleotide-diphossugar_trans"/>
</dbReference>
<protein>
    <submittedName>
        <fullName evidence="2">Glycosyltransferase</fullName>
        <ecNumber evidence="2">2.4.-.-</ecNumber>
    </submittedName>
</protein>